<evidence type="ECO:0000259" key="8">
    <source>
        <dbReference type="PROSITE" id="PS50126"/>
    </source>
</evidence>
<dbReference type="PROSITE" id="PS50126">
    <property type="entry name" value="S1"/>
    <property type="match status" value="1"/>
</dbReference>
<dbReference type="NCBIfam" id="TIGR01953">
    <property type="entry name" value="NusA"/>
    <property type="match status" value="1"/>
</dbReference>
<dbReference type="InterPro" id="IPR025249">
    <property type="entry name" value="TF_NusA_KH_1st"/>
</dbReference>
<dbReference type="InterPro" id="IPR004087">
    <property type="entry name" value="KH_dom"/>
</dbReference>
<dbReference type="FunFam" id="3.30.300.20:FF:000002">
    <property type="entry name" value="Transcription termination/antitermination protein NusA"/>
    <property type="match status" value="1"/>
</dbReference>
<keyword evidence="2 7" id="KW-0963">Cytoplasm</keyword>
<dbReference type="Pfam" id="PF00575">
    <property type="entry name" value="S1"/>
    <property type="match status" value="1"/>
</dbReference>
<dbReference type="CDD" id="cd02134">
    <property type="entry name" value="KH-II_NusA_rpt1"/>
    <property type="match status" value="1"/>
</dbReference>
<dbReference type="Gene3D" id="2.40.50.140">
    <property type="entry name" value="Nucleic acid-binding proteins"/>
    <property type="match status" value="1"/>
</dbReference>
<gene>
    <name evidence="7 9" type="primary">nusA</name>
    <name evidence="9" type="ORF">IAD49_02125</name>
</gene>
<comment type="subcellular location">
    <subcellularLocation>
        <location evidence="7">Cytoplasm</location>
    </subcellularLocation>
</comment>
<evidence type="ECO:0000256" key="6">
    <source>
        <dbReference type="ARBA" id="ARBA00023163"/>
    </source>
</evidence>
<organism evidence="9 10">
    <name type="scientific">Candidatus Fimihabitans intestinipullorum</name>
    <dbReference type="NCBI Taxonomy" id="2840820"/>
    <lineage>
        <taxon>Bacteria</taxon>
        <taxon>Bacillati</taxon>
        <taxon>Mycoplasmatota</taxon>
        <taxon>Mycoplasmatota incertae sedis</taxon>
        <taxon>Candidatus Fimihabitans</taxon>
    </lineage>
</organism>
<dbReference type="InterPro" id="IPR015946">
    <property type="entry name" value="KH_dom-like_a/b"/>
</dbReference>
<dbReference type="SUPFAM" id="SSF69705">
    <property type="entry name" value="Transcription factor NusA, N-terminal domain"/>
    <property type="match status" value="1"/>
</dbReference>
<dbReference type="GO" id="GO:0003700">
    <property type="term" value="F:DNA-binding transcription factor activity"/>
    <property type="evidence" value="ECO:0007669"/>
    <property type="project" value="InterPro"/>
</dbReference>
<dbReference type="GO" id="GO:0003723">
    <property type="term" value="F:RNA binding"/>
    <property type="evidence" value="ECO:0007669"/>
    <property type="project" value="UniProtKB-UniRule"/>
</dbReference>
<dbReference type="InterPro" id="IPR058582">
    <property type="entry name" value="KH_NusA_2nd"/>
</dbReference>
<evidence type="ECO:0000313" key="9">
    <source>
        <dbReference type="EMBL" id="HIU22359.1"/>
    </source>
</evidence>
<keyword evidence="4 7" id="KW-0694">RNA-binding</keyword>
<evidence type="ECO:0000256" key="1">
    <source>
        <dbReference type="ARBA" id="ARBA00022472"/>
    </source>
</evidence>
<dbReference type="InterPro" id="IPR036555">
    <property type="entry name" value="NusA_N_sf"/>
</dbReference>
<feature type="domain" description="S1 motif" evidence="8">
    <location>
        <begin position="183"/>
        <end position="246"/>
    </location>
</feature>
<dbReference type="InterPro" id="IPR009019">
    <property type="entry name" value="KH_sf_prok-type"/>
</dbReference>
<dbReference type="SMART" id="SM00322">
    <property type="entry name" value="KH"/>
    <property type="match status" value="2"/>
</dbReference>
<dbReference type="PANTHER" id="PTHR22648">
    <property type="entry name" value="TRANSCRIPTION TERMINATION FACTOR NUSA"/>
    <property type="match status" value="1"/>
</dbReference>
<reference evidence="9" key="1">
    <citation type="submission" date="2020-10" db="EMBL/GenBank/DDBJ databases">
        <authorList>
            <person name="Gilroy R."/>
        </authorList>
    </citation>
    <scope>NUCLEOTIDE SEQUENCE</scope>
    <source>
        <strain evidence="9">CHK197-8231</strain>
    </source>
</reference>
<evidence type="ECO:0000313" key="10">
    <source>
        <dbReference type="Proteomes" id="UP000824087"/>
    </source>
</evidence>
<name>A0A9D1L2B1_9BACT</name>
<keyword evidence="6 7" id="KW-0804">Transcription</keyword>
<dbReference type="Gene3D" id="3.30.300.20">
    <property type="match status" value="2"/>
</dbReference>
<accession>A0A9D1L2B1</accession>
<dbReference type="Proteomes" id="UP000824087">
    <property type="component" value="Unassembled WGS sequence"/>
</dbReference>
<keyword evidence="1 7" id="KW-0806">Transcription termination</keyword>
<evidence type="ECO:0000256" key="7">
    <source>
        <dbReference type="HAMAP-Rule" id="MF_00945"/>
    </source>
</evidence>
<evidence type="ECO:0000256" key="2">
    <source>
        <dbReference type="ARBA" id="ARBA00022490"/>
    </source>
</evidence>
<keyword evidence="5 7" id="KW-0805">Transcription regulation</keyword>
<keyword evidence="3 7" id="KW-0889">Transcription antitermination</keyword>
<reference evidence="9" key="2">
    <citation type="journal article" date="2021" name="PeerJ">
        <title>Extensive microbial diversity within the chicken gut microbiome revealed by metagenomics and culture.</title>
        <authorList>
            <person name="Gilroy R."/>
            <person name="Ravi A."/>
            <person name="Getino M."/>
            <person name="Pursley I."/>
            <person name="Horton D.L."/>
            <person name="Alikhan N.F."/>
            <person name="Baker D."/>
            <person name="Gharbi K."/>
            <person name="Hall N."/>
            <person name="Watson M."/>
            <person name="Adriaenssens E.M."/>
            <person name="Foster-Nyarko E."/>
            <person name="Jarju S."/>
            <person name="Secka A."/>
            <person name="Antonio M."/>
            <person name="Oren A."/>
            <person name="Chaudhuri R.R."/>
            <person name="La Ragione R."/>
            <person name="Hildebrand F."/>
            <person name="Pallen M.J."/>
        </authorList>
    </citation>
    <scope>NUCLEOTIDE SEQUENCE</scope>
    <source>
        <strain evidence="9">CHK197-8231</strain>
    </source>
</reference>
<dbReference type="InterPro" id="IPR013735">
    <property type="entry name" value="TF_NusA_N"/>
</dbReference>
<dbReference type="InterPro" id="IPR012340">
    <property type="entry name" value="NA-bd_OB-fold"/>
</dbReference>
<comment type="caution">
    <text evidence="9">The sequence shown here is derived from an EMBL/GenBank/DDBJ whole genome shotgun (WGS) entry which is preliminary data.</text>
</comment>
<dbReference type="InterPro" id="IPR003029">
    <property type="entry name" value="S1_domain"/>
</dbReference>
<comment type="function">
    <text evidence="7">Participates in both transcription termination and antitermination.</text>
</comment>
<dbReference type="GO" id="GO:0006353">
    <property type="term" value="P:DNA-templated transcription termination"/>
    <property type="evidence" value="ECO:0007669"/>
    <property type="project" value="UniProtKB-UniRule"/>
</dbReference>
<protein>
    <recommendedName>
        <fullName evidence="7">Transcription termination/antitermination protein NusA</fullName>
    </recommendedName>
</protein>
<dbReference type="EMBL" id="DVML01000012">
    <property type="protein sequence ID" value="HIU22359.1"/>
    <property type="molecule type" value="Genomic_DNA"/>
</dbReference>
<dbReference type="Pfam" id="PF08529">
    <property type="entry name" value="NusA_N"/>
    <property type="match status" value="1"/>
</dbReference>
<sequence length="402" mass="45064">MNKMDAKAFKKAVDLLVKEKGIDEKVIYDAMELALTSAYKKNYNSLSNVRVNIDPESGEIHVYSYKTVVNDPDEYGLINGKEIDEWYDAHDEDAEEEPQLDEDGNPIVEEPPKEIKFDERIHLTLAQAQKLVPGIEIGETIEEEVTPKDFGRVAASTAKQVVVQKIREAERNNIIEEFNDKQDEMVTGTVAMEDVRNYYIDLGKTQGILPKSEIIPGETVKMGSSIKVYITKVENNTKGPLILLSRSHYGFVKRLFELEIPEIQEGIILVHSVAREAGVRTKIAVSSELANVDPVGSCIGEHGSRINRIISELNGEKIDVIPYDNDDMKFIEAALSPAKNVHVLITDEKKREAIVIVDNDNLSLAIGKRGLNVRLAARLTKYKIDVKTYEQAREMGINLIEG</sequence>
<dbReference type="AlphaFoldDB" id="A0A9D1L2B1"/>
<evidence type="ECO:0000256" key="4">
    <source>
        <dbReference type="ARBA" id="ARBA00022884"/>
    </source>
</evidence>
<dbReference type="SUPFAM" id="SSF54814">
    <property type="entry name" value="Prokaryotic type KH domain (KH-domain type II)"/>
    <property type="match status" value="2"/>
</dbReference>
<evidence type="ECO:0000256" key="3">
    <source>
        <dbReference type="ARBA" id="ARBA00022814"/>
    </source>
</evidence>
<dbReference type="GO" id="GO:0005829">
    <property type="term" value="C:cytosol"/>
    <property type="evidence" value="ECO:0007669"/>
    <property type="project" value="TreeGrafter"/>
</dbReference>
<dbReference type="Gene3D" id="3.30.1480.10">
    <property type="entry name" value="NusA, N-terminal domain"/>
    <property type="match status" value="1"/>
</dbReference>
<dbReference type="InterPro" id="IPR010213">
    <property type="entry name" value="TF_NusA"/>
</dbReference>
<dbReference type="CDD" id="cd22529">
    <property type="entry name" value="KH-II_NusA_rpt2"/>
    <property type="match status" value="1"/>
</dbReference>
<dbReference type="PANTHER" id="PTHR22648:SF0">
    <property type="entry name" value="TRANSCRIPTION TERMINATION_ANTITERMINATION PROTEIN NUSA"/>
    <property type="match status" value="1"/>
</dbReference>
<dbReference type="FunFam" id="3.30.300.20:FF:000005">
    <property type="entry name" value="Transcription termination/antitermination protein NusA"/>
    <property type="match status" value="1"/>
</dbReference>
<dbReference type="Pfam" id="PF13184">
    <property type="entry name" value="KH_NusA_1st"/>
    <property type="match status" value="1"/>
</dbReference>
<comment type="subunit">
    <text evidence="7">Monomer. Binds directly to the core enzyme of the DNA-dependent RNA polymerase and to nascent RNA.</text>
</comment>
<dbReference type="GO" id="GO:0031564">
    <property type="term" value="P:transcription antitermination"/>
    <property type="evidence" value="ECO:0007669"/>
    <property type="project" value="UniProtKB-UniRule"/>
</dbReference>
<dbReference type="SUPFAM" id="SSF50249">
    <property type="entry name" value="Nucleic acid-binding proteins"/>
    <property type="match status" value="1"/>
</dbReference>
<comment type="similarity">
    <text evidence="7">Belongs to the NusA family.</text>
</comment>
<dbReference type="SMART" id="SM00316">
    <property type="entry name" value="S1"/>
    <property type="match status" value="1"/>
</dbReference>
<dbReference type="CDD" id="cd04455">
    <property type="entry name" value="S1_NusA"/>
    <property type="match status" value="1"/>
</dbReference>
<evidence type="ECO:0000256" key="5">
    <source>
        <dbReference type="ARBA" id="ARBA00023015"/>
    </source>
</evidence>
<dbReference type="HAMAP" id="MF_00945_B">
    <property type="entry name" value="NusA_B"/>
    <property type="match status" value="1"/>
</dbReference>
<proteinExistence type="inferred from homology"/>
<dbReference type="Pfam" id="PF26594">
    <property type="entry name" value="KH_NusA_2nd"/>
    <property type="match status" value="1"/>
</dbReference>
<dbReference type="InterPro" id="IPR030842">
    <property type="entry name" value="TF_NusA_bacterial"/>
</dbReference>